<dbReference type="InterPro" id="IPR016140">
    <property type="entry name" value="Bifunc_inhib/LTP/seed_store"/>
</dbReference>
<dbReference type="InterPro" id="IPR027923">
    <property type="entry name" value="Hydrophob_seed_dom"/>
</dbReference>
<evidence type="ECO:0000256" key="2">
    <source>
        <dbReference type="SAM" id="MobiDB-lite"/>
    </source>
</evidence>
<feature type="signal peptide" evidence="3">
    <location>
        <begin position="1"/>
        <end position="23"/>
    </location>
</feature>
<feature type="chain" id="PRO_5012659303" evidence="3">
    <location>
        <begin position="24"/>
        <end position="174"/>
    </location>
</feature>
<organism evidence="5 6">
    <name type="scientific">Cephalotus follicularis</name>
    <name type="common">Albany pitcher plant</name>
    <dbReference type="NCBI Taxonomy" id="3775"/>
    <lineage>
        <taxon>Eukaryota</taxon>
        <taxon>Viridiplantae</taxon>
        <taxon>Streptophyta</taxon>
        <taxon>Embryophyta</taxon>
        <taxon>Tracheophyta</taxon>
        <taxon>Spermatophyta</taxon>
        <taxon>Magnoliopsida</taxon>
        <taxon>eudicotyledons</taxon>
        <taxon>Gunneridae</taxon>
        <taxon>Pentapetalae</taxon>
        <taxon>rosids</taxon>
        <taxon>fabids</taxon>
        <taxon>Oxalidales</taxon>
        <taxon>Cephalotaceae</taxon>
        <taxon>Cephalotus</taxon>
    </lineage>
</organism>
<keyword evidence="6" id="KW-1185">Reference proteome</keyword>
<reference evidence="6" key="1">
    <citation type="submission" date="2016-04" db="EMBL/GenBank/DDBJ databases">
        <title>Cephalotus genome sequencing.</title>
        <authorList>
            <person name="Fukushima K."/>
            <person name="Hasebe M."/>
            <person name="Fang X."/>
        </authorList>
    </citation>
    <scope>NUCLEOTIDE SEQUENCE [LARGE SCALE GENOMIC DNA]</scope>
    <source>
        <strain evidence="6">cv. St1</strain>
    </source>
</reference>
<dbReference type="STRING" id="3775.A0A1Q3D9C5"/>
<dbReference type="InterPro" id="IPR036312">
    <property type="entry name" value="Bifun_inhib/LTP/seed_sf"/>
</dbReference>
<proteinExistence type="inferred from homology"/>
<dbReference type="Pfam" id="PF14547">
    <property type="entry name" value="Hydrophob_seed"/>
    <property type="match status" value="1"/>
</dbReference>
<comment type="caution">
    <text evidence="5">The sequence shown here is derived from an EMBL/GenBank/DDBJ whole genome shotgun (WGS) entry which is preliminary data.</text>
</comment>
<dbReference type="EMBL" id="BDDD01005226">
    <property type="protein sequence ID" value="GAV89041.1"/>
    <property type="molecule type" value="Genomic_DNA"/>
</dbReference>
<keyword evidence="3" id="KW-0732">Signal</keyword>
<dbReference type="CDD" id="cd01958">
    <property type="entry name" value="HPS_like"/>
    <property type="match status" value="1"/>
</dbReference>
<dbReference type="AlphaFoldDB" id="A0A1Q3D9C5"/>
<dbReference type="SUPFAM" id="SSF47699">
    <property type="entry name" value="Bifunctional inhibitor/lipid-transfer protein/seed storage 2S albumin"/>
    <property type="match status" value="1"/>
</dbReference>
<name>A0A1Q3D9C5_CEPFO</name>
<dbReference type="Gene3D" id="1.10.110.10">
    <property type="entry name" value="Plant lipid-transfer and hydrophobic proteins"/>
    <property type="match status" value="1"/>
</dbReference>
<evidence type="ECO:0000313" key="5">
    <source>
        <dbReference type="EMBL" id="GAV89041.1"/>
    </source>
</evidence>
<feature type="domain" description="Bifunctional inhibitor/plant lipid transfer protein/seed storage helical" evidence="4">
    <location>
        <begin position="93"/>
        <end position="173"/>
    </location>
</feature>
<accession>A0A1Q3D9C5</accession>
<feature type="compositionally biased region" description="Low complexity" evidence="2">
    <location>
        <begin position="73"/>
        <end position="93"/>
    </location>
</feature>
<dbReference type="SMART" id="SM00499">
    <property type="entry name" value="AAI"/>
    <property type="match status" value="1"/>
</dbReference>
<dbReference type="InterPro" id="IPR051636">
    <property type="entry name" value="Plant_LTP/defense-related"/>
</dbReference>
<sequence length="174" mass="18083">MASKASASLALFFSLNILIFASASNPSPSPSPSFFYPYIPKPSTNPTLAPSPSGPPKSNTIPTPSPSGPPNPNSTTTPSSSGTPKPNPSSSSCPKNFLKLEVCVKLLSIPVITIPLEKRQCCPLLEGLLDLEVGVCLCTAIKANVLVTKLNVPIALSLILLNCGKKTPPGFQCP</sequence>
<dbReference type="InParanoid" id="A0A1Q3D9C5"/>
<gene>
    <name evidence="5" type="ORF">CFOL_v3_32462</name>
</gene>
<evidence type="ECO:0000256" key="3">
    <source>
        <dbReference type="SAM" id="SignalP"/>
    </source>
</evidence>
<protein>
    <submittedName>
        <fullName evidence="5">Tryp_alpha_amyl domain-containing protein</fullName>
    </submittedName>
</protein>
<evidence type="ECO:0000313" key="6">
    <source>
        <dbReference type="Proteomes" id="UP000187406"/>
    </source>
</evidence>
<feature type="compositionally biased region" description="Pro residues" evidence="2">
    <location>
        <begin position="63"/>
        <end position="72"/>
    </location>
</feature>
<evidence type="ECO:0000259" key="4">
    <source>
        <dbReference type="SMART" id="SM00499"/>
    </source>
</evidence>
<comment type="similarity">
    <text evidence="1">Belongs to the plant LTP family. PEARLI1 subfamily.</text>
</comment>
<feature type="region of interest" description="Disordered" evidence="2">
    <location>
        <begin position="46"/>
        <end position="93"/>
    </location>
</feature>
<dbReference type="PANTHER" id="PTHR31731">
    <property type="match status" value="1"/>
</dbReference>
<evidence type="ECO:0000256" key="1">
    <source>
        <dbReference type="ARBA" id="ARBA00008965"/>
    </source>
</evidence>
<dbReference type="Proteomes" id="UP000187406">
    <property type="component" value="Unassembled WGS sequence"/>
</dbReference>